<keyword evidence="1" id="KW-0479">Metal-binding</keyword>
<dbReference type="InterPro" id="IPR036236">
    <property type="entry name" value="Znf_C2H2_sf"/>
</dbReference>
<reference evidence="3 4" key="1">
    <citation type="submission" date="2024-02" db="EMBL/GenBank/DDBJ databases">
        <authorList>
            <person name="Vignale AGUSTIN F."/>
            <person name="Sosa J E."/>
            <person name="Modenutti C."/>
        </authorList>
    </citation>
    <scope>NUCLEOTIDE SEQUENCE [LARGE SCALE GENOMIC DNA]</scope>
</reference>
<dbReference type="GO" id="GO:0008270">
    <property type="term" value="F:zinc ion binding"/>
    <property type="evidence" value="ECO:0007669"/>
    <property type="project" value="UniProtKB-KW"/>
</dbReference>
<feature type="domain" description="C2H2-type" evidence="2">
    <location>
        <begin position="59"/>
        <end position="86"/>
    </location>
</feature>
<accession>A0ABC8V6F8</accession>
<dbReference type="PROSITE" id="PS00028">
    <property type="entry name" value="ZINC_FINGER_C2H2_1"/>
    <property type="match status" value="2"/>
</dbReference>
<dbReference type="PANTHER" id="PTHR47068">
    <property type="entry name" value="OS02G0659100 PROTEIN"/>
    <property type="match status" value="1"/>
</dbReference>
<gene>
    <name evidence="3" type="ORF">ILEXP_LOCUS59091</name>
</gene>
<protein>
    <recommendedName>
        <fullName evidence="2">C2H2-type domain-containing protein</fullName>
    </recommendedName>
</protein>
<dbReference type="Proteomes" id="UP001642360">
    <property type="component" value="Unassembled WGS sequence"/>
</dbReference>
<evidence type="ECO:0000259" key="2">
    <source>
        <dbReference type="PROSITE" id="PS50157"/>
    </source>
</evidence>
<dbReference type="SUPFAM" id="SSF57667">
    <property type="entry name" value="beta-beta-alpha zinc fingers"/>
    <property type="match status" value="1"/>
</dbReference>
<dbReference type="Pfam" id="PF13912">
    <property type="entry name" value="zf-C2H2_6"/>
    <property type="match status" value="2"/>
</dbReference>
<keyword evidence="1" id="KW-0862">Zinc</keyword>
<evidence type="ECO:0000313" key="4">
    <source>
        <dbReference type="Proteomes" id="UP001642360"/>
    </source>
</evidence>
<feature type="domain" description="C2H2-type" evidence="2">
    <location>
        <begin position="139"/>
        <end position="161"/>
    </location>
</feature>
<comment type="caution">
    <text evidence="3">The sequence shown here is derived from an EMBL/GenBank/DDBJ whole genome shotgun (WGS) entry which is preliminary data.</text>
</comment>
<evidence type="ECO:0000256" key="1">
    <source>
        <dbReference type="PROSITE-ProRule" id="PRU00042"/>
    </source>
</evidence>
<dbReference type="PANTHER" id="PTHR47068:SF1">
    <property type="entry name" value="OS02G0659100 PROTEIN"/>
    <property type="match status" value="1"/>
</dbReference>
<dbReference type="PROSITE" id="PS50157">
    <property type="entry name" value="ZINC_FINGER_C2H2_2"/>
    <property type="match status" value="2"/>
</dbReference>
<keyword evidence="1" id="KW-0863">Zinc-finger</keyword>
<sequence>MSLSSGRVESLVVETEEFCASSFSKVEERRKPMNLGSAAPVLKSRVHLNNVKGVAKGMFECKACKKVFNSHQALGGHRASHKKVKGCFAAKKDHLENSVADEDVITHEELFPSKSPTSLQFEFGSNAMSPGGSRRSEIHECSICHRSFSTGQALGGHKRCHWLNSDTPETSSLSRIHHFHDQMEQTNHKKPQLMINKSEALDLNLPPRFDEMTRIRRDPPNPLSCQISTQIHLHPWIDVVGEAKDDDNCHCDHQQNQKNNEDDKDNINVDDDETDSKVKLAKLSDLKDMKISGSISTWLEVGIGSTTDCGC</sequence>
<dbReference type="SMART" id="SM00355">
    <property type="entry name" value="ZnF_C2H2"/>
    <property type="match status" value="2"/>
</dbReference>
<dbReference type="EMBL" id="CAUOFW020010446">
    <property type="protein sequence ID" value="CAK9188407.1"/>
    <property type="molecule type" value="Genomic_DNA"/>
</dbReference>
<organism evidence="3 4">
    <name type="scientific">Ilex paraguariensis</name>
    <name type="common">yerba mate</name>
    <dbReference type="NCBI Taxonomy" id="185542"/>
    <lineage>
        <taxon>Eukaryota</taxon>
        <taxon>Viridiplantae</taxon>
        <taxon>Streptophyta</taxon>
        <taxon>Embryophyta</taxon>
        <taxon>Tracheophyta</taxon>
        <taxon>Spermatophyta</taxon>
        <taxon>Magnoliopsida</taxon>
        <taxon>eudicotyledons</taxon>
        <taxon>Gunneridae</taxon>
        <taxon>Pentapetalae</taxon>
        <taxon>asterids</taxon>
        <taxon>campanulids</taxon>
        <taxon>Aquifoliales</taxon>
        <taxon>Aquifoliaceae</taxon>
        <taxon>Ilex</taxon>
    </lineage>
</organism>
<name>A0ABC8V6F8_9AQUA</name>
<dbReference type="AlphaFoldDB" id="A0ABC8V6F8"/>
<dbReference type="InterPro" id="IPR013087">
    <property type="entry name" value="Znf_C2H2_type"/>
</dbReference>
<evidence type="ECO:0000313" key="3">
    <source>
        <dbReference type="EMBL" id="CAK9188407.1"/>
    </source>
</evidence>
<proteinExistence type="predicted"/>
<dbReference type="Gene3D" id="3.30.160.60">
    <property type="entry name" value="Classic Zinc Finger"/>
    <property type="match status" value="1"/>
</dbReference>
<keyword evidence="4" id="KW-1185">Reference proteome</keyword>